<name>A0A3A3GES2_PANTH</name>
<evidence type="ECO:0000313" key="8">
    <source>
        <dbReference type="EMBL" id="RJG22472.1"/>
    </source>
</evidence>
<protein>
    <submittedName>
        <fullName evidence="8">Multicopper oxidase family protein</fullName>
    </submittedName>
</protein>
<reference evidence="8 9" key="1">
    <citation type="submission" date="2018-09" db="EMBL/GenBank/DDBJ databases">
        <title>Paenibacillus SK2017-BO5.</title>
        <authorList>
            <person name="Piskunova J.V."/>
            <person name="Dubiley S.A."/>
            <person name="Severinov K.V."/>
        </authorList>
    </citation>
    <scope>NUCLEOTIDE SEQUENCE [LARGE SCALE GENOMIC DNA]</scope>
    <source>
        <strain evidence="8 9">BO5</strain>
    </source>
</reference>
<dbReference type="Proteomes" id="UP000266177">
    <property type="component" value="Unassembled WGS sequence"/>
</dbReference>
<dbReference type="PROSITE" id="PS00079">
    <property type="entry name" value="MULTICOPPER_OXIDASE1"/>
    <property type="match status" value="1"/>
</dbReference>
<dbReference type="SUPFAM" id="SSF49503">
    <property type="entry name" value="Cupredoxins"/>
    <property type="match status" value="3"/>
</dbReference>
<dbReference type="InterPro" id="IPR008972">
    <property type="entry name" value="Cupredoxin"/>
</dbReference>
<dbReference type="RefSeq" id="WP_119794836.1">
    <property type="nucleotide sequence ID" value="NZ_QYZD01000016.1"/>
</dbReference>
<evidence type="ECO:0000256" key="1">
    <source>
        <dbReference type="ARBA" id="ARBA00022723"/>
    </source>
</evidence>
<dbReference type="AlphaFoldDB" id="A0A3A3GES2"/>
<dbReference type="InterPro" id="IPR011707">
    <property type="entry name" value="Cu-oxidase-like_N"/>
</dbReference>
<dbReference type="InterPro" id="IPR011706">
    <property type="entry name" value="Cu-oxidase_C"/>
</dbReference>
<dbReference type="PANTHER" id="PTHR11709:SF394">
    <property type="entry name" value="FI03373P-RELATED"/>
    <property type="match status" value="1"/>
</dbReference>
<keyword evidence="3" id="KW-0186">Copper</keyword>
<dbReference type="EMBL" id="QYZD01000016">
    <property type="protein sequence ID" value="RJG22472.1"/>
    <property type="molecule type" value="Genomic_DNA"/>
</dbReference>
<dbReference type="GO" id="GO:0005507">
    <property type="term" value="F:copper ion binding"/>
    <property type="evidence" value="ECO:0007669"/>
    <property type="project" value="InterPro"/>
</dbReference>
<feature type="domain" description="Plastocyanin-like" evidence="5">
    <location>
        <begin position="226"/>
        <end position="353"/>
    </location>
</feature>
<proteinExistence type="predicted"/>
<feature type="signal peptide" evidence="4">
    <location>
        <begin position="1"/>
        <end position="19"/>
    </location>
</feature>
<organism evidence="8 9">
    <name type="scientific">Paenibacillus thiaminolyticus</name>
    <name type="common">Bacillus thiaminolyticus</name>
    <dbReference type="NCBI Taxonomy" id="49283"/>
    <lineage>
        <taxon>Bacteria</taxon>
        <taxon>Bacillati</taxon>
        <taxon>Bacillota</taxon>
        <taxon>Bacilli</taxon>
        <taxon>Bacillales</taxon>
        <taxon>Paenibacillaceae</taxon>
        <taxon>Paenibacillus</taxon>
    </lineage>
</organism>
<dbReference type="InterPro" id="IPR001117">
    <property type="entry name" value="Cu-oxidase_2nd"/>
</dbReference>
<evidence type="ECO:0000256" key="3">
    <source>
        <dbReference type="ARBA" id="ARBA00023008"/>
    </source>
</evidence>
<dbReference type="PROSITE" id="PS51257">
    <property type="entry name" value="PROKAR_LIPOPROTEIN"/>
    <property type="match status" value="1"/>
</dbReference>
<evidence type="ECO:0000259" key="7">
    <source>
        <dbReference type="Pfam" id="PF07732"/>
    </source>
</evidence>
<feature type="domain" description="Plastocyanin-like" evidence="6">
    <location>
        <begin position="392"/>
        <end position="511"/>
    </location>
</feature>
<gene>
    <name evidence="8" type="ORF">DQX05_17615</name>
</gene>
<dbReference type="InterPro" id="IPR033138">
    <property type="entry name" value="Cu_oxidase_CS"/>
</dbReference>
<dbReference type="CDD" id="cd04202">
    <property type="entry name" value="CuRO_D2_2dMcoN_like"/>
    <property type="match status" value="2"/>
</dbReference>
<feature type="domain" description="Plastocyanin-like" evidence="7">
    <location>
        <begin position="72"/>
        <end position="186"/>
    </location>
</feature>
<sequence>MKGKLKIILAIGAISIVMAGCASSNAKDAMEELDSSQMNVESNQTQGSNNTGNIMTNETTRVDGKEYTITAQASNLKVSDDKTLPVWTFNNSVPGPEIRVTVGETVKINLKNELEEPVSIHWHGYPVPNDMDGIPGVTQDAVVPGKTFTYEFKATVPGTYWYHSHQDSVNQLDKGLYGALIVEDPNDSYDRDYTLVLDEWISSGSTDMEGMDHGKMDMGDMKGMDHSQMNRSGMGSMEGHDMSMYDLYTINGKTGEAIDKLMVKEGEKVRIRLINAGYLTHTMHLHGHEFKVVASDGQPVNSPAVITDQGIAIAPGERYDLEFTANNPGSWLLEEHGSDDKVNNMRAVIAYEGSTVQSDASNASESLPQFDLMNYGKQAETKFSLTESFDQDVLLNLNTEMKNGEMVYTINGKVFPDTDPIKVNKGEKVKVTFVNQSKTDDHPMHLHGHFFQVLSKNGQPLEGAPVIKDTLNVKPGEEYVVAFEADNPGDWMFHCHDLHHASAGMVTDVKYSDYQSNYTPDPSVGNKPE</sequence>
<dbReference type="InterPro" id="IPR045087">
    <property type="entry name" value="Cu-oxidase_fam"/>
</dbReference>
<evidence type="ECO:0000313" key="9">
    <source>
        <dbReference type="Proteomes" id="UP000266177"/>
    </source>
</evidence>
<dbReference type="Pfam" id="PF07731">
    <property type="entry name" value="Cu-oxidase_2"/>
    <property type="match status" value="1"/>
</dbReference>
<keyword evidence="1" id="KW-0479">Metal-binding</keyword>
<dbReference type="Gene3D" id="2.60.40.420">
    <property type="entry name" value="Cupredoxins - blue copper proteins"/>
    <property type="match status" value="2"/>
</dbReference>
<dbReference type="OrthoDB" id="9757546at2"/>
<keyword evidence="4" id="KW-0732">Signal</keyword>
<keyword evidence="2" id="KW-0560">Oxidoreductase</keyword>
<dbReference type="GO" id="GO:0016491">
    <property type="term" value="F:oxidoreductase activity"/>
    <property type="evidence" value="ECO:0007669"/>
    <property type="project" value="UniProtKB-KW"/>
</dbReference>
<accession>A0A3A3GES2</accession>
<comment type="caution">
    <text evidence="8">The sequence shown here is derived from an EMBL/GenBank/DDBJ whole genome shotgun (WGS) entry which is preliminary data.</text>
</comment>
<dbReference type="CDD" id="cd13861">
    <property type="entry name" value="CuRO_1_CumA_like"/>
    <property type="match status" value="1"/>
</dbReference>
<evidence type="ECO:0000259" key="6">
    <source>
        <dbReference type="Pfam" id="PF07731"/>
    </source>
</evidence>
<dbReference type="InterPro" id="IPR002355">
    <property type="entry name" value="Cu_oxidase_Cu_BS"/>
</dbReference>
<dbReference type="Pfam" id="PF00394">
    <property type="entry name" value="Cu-oxidase"/>
    <property type="match status" value="1"/>
</dbReference>
<dbReference type="PANTHER" id="PTHR11709">
    <property type="entry name" value="MULTI-COPPER OXIDASE"/>
    <property type="match status" value="1"/>
</dbReference>
<evidence type="ECO:0000259" key="5">
    <source>
        <dbReference type="Pfam" id="PF00394"/>
    </source>
</evidence>
<evidence type="ECO:0000256" key="4">
    <source>
        <dbReference type="SAM" id="SignalP"/>
    </source>
</evidence>
<feature type="chain" id="PRO_5039082807" evidence="4">
    <location>
        <begin position="20"/>
        <end position="529"/>
    </location>
</feature>
<evidence type="ECO:0000256" key="2">
    <source>
        <dbReference type="ARBA" id="ARBA00023002"/>
    </source>
</evidence>
<dbReference type="PROSITE" id="PS00080">
    <property type="entry name" value="MULTICOPPER_OXIDASE2"/>
    <property type="match status" value="1"/>
</dbReference>
<dbReference type="Pfam" id="PF07732">
    <property type="entry name" value="Cu-oxidase_3"/>
    <property type="match status" value="1"/>
</dbReference>